<evidence type="ECO:0000313" key="2">
    <source>
        <dbReference type="EMBL" id="RBO85340.1"/>
    </source>
</evidence>
<dbReference type="EMBL" id="QNRE01000015">
    <property type="protein sequence ID" value="RBO85340.1"/>
    <property type="molecule type" value="Genomic_DNA"/>
</dbReference>
<keyword evidence="3" id="KW-1185">Reference proteome</keyword>
<organism evidence="2 3">
    <name type="scientific">Nocardia puris</name>
    <dbReference type="NCBI Taxonomy" id="208602"/>
    <lineage>
        <taxon>Bacteria</taxon>
        <taxon>Bacillati</taxon>
        <taxon>Actinomycetota</taxon>
        <taxon>Actinomycetes</taxon>
        <taxon>Mycobacteriales</taxon>
        <taxon>Nocardiaceae</taxon>
        <taxon>Nocardia</taxon>
    </lineage>
</organism>
<keyword evidence="1" id="KW-0812">Transmembrane</keyword>
<dbReference type="AlphaFoldDB" id="A0A366D5N5"/>
<name>A0A366D5N5_9NOCA</name>
<proteinExistence type="predicted"/>
<dbReference type="Proteomes" id="UP000252586">
    <property type="component" value="Unassembled WGS sequence"/>
</dbReference>
<reference evidence="2 3" key="1">
    <citation type="submission" date="2018-06" db="EMBL/GenBank/DDBJ databases">
        <title>Genomic Encyclopedia of Type Strains, Phase IV (KMG-IV): sequencing the most valuable type-strain genomes for metagenomic binning, comparative biology and taxonomic classification.</title>
        <authorList>
            <person name="Goeker M."/>
        </authorList>
    </citation>
    <scope>NUCLEOTIDE SEQUENCE [LARGE SCALE GENOMIC DNA]</scope>
    <source>
        <strain evidence="2 3">DSM 44599</strain>
    </source>
</reference>
<sequence>MTDFDLDELNSDAQYRVDVLAARAGLPSLPVYVRETGLDAATRVYFLPALRQHRHRPPTPHRIDVHASTYAELDAPLRDALLAQAVALANDPAATQIPIRAPWWRTAVIRWSGNTFWWVDLVTLAALLVVTAMTMWSWPDLVAVAWIAAVLWVIARLFSAADERELILRTDRRAAEMAGAPPVRYLLMSPPAPPLEPTHRLLRWHRRWLHAEPPLAHRLTAATAADPSEDGAPKWC</sequence>
<protein>
    <submittedName>
        <fullName evidence="2">Uncharacterized protein</fullName>
    </submittedName>
</protein>
<comment type="caution">
    <text evidence="2">The sequence shown here is derived from an EMBL/GenBank/DDBJ whole genome shotgun (WGS) entry which is preliminary data.</text>
</comment>
<feature type="transmembrane region" description="Helical" evidence="1">
    <location>
        <begin position="115"/>
        <end position="135"/>
    </location>
</feature>
<gene>
    <name evidence="2" type="ORF">DFR74_115188</name>
</gene>
<feature type="transmembrane region" description="Helical" evidence="1">
    <location>
        <begin position="141"/>
        <end position="159"/>
    </location>
</feature>
<keyword evidence="1" id="KW-1133">Transmembrane helix</keyword>
<evidence type="ECO:0000256" key="1">
    <source>
        <dbReference type="SAM" id="Phobius"/>
    </source>
</evidence>
<dbReference type="RefSeq" id="WP_067514195.1">
    <property type="nucleotide sequence ID" value="NZ_QNRE01000015.1"/>
</dbReference>
<evidence type="ECO:0000313" key="3">
    <source>
        <dbReference type="Proteomes" id="UP000252586"/>
    </source>
</evidence>
<keyword evidence="1" id="KW-0472">Membrane</keyword>
<accession>A0A366D5N5</accession>